<reference evidence="1" key="1">
    <citation type="journal article" date="2020" name="Microb. Genom.">
        <title>Genetic diversity of clinical and environmental Mucorales isolates obtained from an investigation of mucormycosis cases among solid organ transplant recipients.</title>
        <authorList>
            <person name="Nguyen M.H."/>
            <person name="Kaul D."/>
            <person name="Muto C."/>
            <person name="Cheng S.J."/>
            <person name="Richter R.A."/>
            <person name="Bruno V.M."/>
            <person name="Liu G."/>
            <person name="Beyhan S."/>
            <person name="Sundermann A.J."/>
            <person name="Mounaud S."/>
            <person name="Pasculle A.W."/>
            <person name="Nierman W.C."/>
            <person name="Driscoll E."/>
            <person name="Cumbie R."/>
            <person name="Clancy C.J."/>
            <person name="Dupont C.L."/>
        </authorList>
    </citation>
    <scope>NUCLEOTIDE SEQUENCE</scope>
    <source>
        <strain evidence="1">GL16</strain>
    </source>
</reference>
<comment type="caution">
    <text evidence="1">The sequence shown here is derived from an EMBL/GenBank/DDBJ whole genome shotgun (WGS) entry which is preliminary data.</text>
</comment>
<dbReference type="Proteomes" id="UP000717996">
    <property type="component" value="Unassembled WGS sequence"/>
</dbReference>
<protein>
    <submittedName>
        <fullName evidence="1">Uncharacterized protein</fullName>
    </submittedName>
</protein>
<sequence>MVPMGETTCDDRKRFHFASLVSLSLPPCTRRYSAAPLTSCPTPEDHCTKGRWMTTKAGCYQKSILSYRSTPVSATKDAGSRGLGYFAIVAHPRDGSSPLET</sequence>
<evidence type="ECO:0000313" key="2">
    <source>
        <dbReference type="Proteomes" id="UP000717996"/>
    </source>
</evidence>
<accession>A0A9P6YNQ8</accession>
<gene>
    <name evidence="1" type="ORF">G6F51_000886</name>
</gene>
<proteinExistence type="predicted"/>
<dbReference type="AlphaFoldDB" id="A0A9P6YNQ8"/>
<dbReference type="EMBL" id="JAANIT010000058">
    <property type="protein sequence ID" value="KAG1552979.1"/>
    <property type="molecule type" value="Genomic_DNA"/>
</dbReference>
<organism evidence="1 2">
    <name type="scientific">Rhizopus oryzae</name>
    <name type="common">Mucormycosis agent</name>
    <name type="synonym">Rhizopus arrhizus var. delemar</name>
    <dbReference type="NCBI Taxonomy" id="64495"/>
    <lineage>
        <taxon>Eukaryota</taxon>
        <taxon>Fungi</taxon>
        <taxon>Fungi incertae sedis</taxon>
        <taxon>Mucoromycota</taxon>
        <taxon>Mucoromycotina</taxon>
        <taxon>Mucoromycetes</taxon>
        <taxon>Mucorales</taxon>
        <taxon>Mucorineae</taxon>
        <taxon>Rhizopodaceae</taxon>
        <taxon>Rhizopus</taxon>
    </lineage>
</organism>
<name>A0A9P6YNQ8_RHIOR</name>
<evidence type="ECO:0000313" key="1">
    <source>
        <dbReference type="EMBL" id="KAG1552979.1"/>
    </source>
</evidence>